<dbReference type="PROSITE" id="PS50865">
    <property type="entry name" value="ZF_MYND_2"/>
    <property type="match status" value="1"/>
</dbReference>
<gene>
    <name evidence="8" type="primary">Aste57867_21649</name>
    <name evidence="7" type="ORF">As57867_021580</name>
    <name evidence="8" type="ORF">ASTE57867_21649</name>
</gene>
<dbReference type="PROSITE" id="PS01360">
    <property type="entry name" value="ZF_MYND_1"/>
    <property type="match status" value="1"/>
</dbReference>
<keyword evidence="9" id="KW-1185">Reference proteome</keyword>
<accession>A0A485LIS9</accession>
<dbReference type="OrthoDB" id="432970at2759"/>
<evidence type="ECO:0000256" key="4">
    <source>
        <dbReference type="PROSITE-ProRule" id="PRU00134"/>
    </source>
</evidence>
<keyword evidence="3" id="KW-0862">Zinc</keyword>
<evidence type="ECO:0000313" key="8">
    <source>
        <dbReference type="EMBL" id="VFT98318.1"/>
    </source>
</evidence>
<keyword evidence="1" id="KW-0479">Metal-binding</keyword>
<dbReference type="InterPro" id="IPR016024">
    <property type="entry name" value="ARM-type_fold"/>
</dbReference>
<dbReference type="InterPro" id="IPR002893">
    <property type="entry name" value="Znf_MYND"/>
</dbReference>
<proteinExistence type="predicted"/>
<evidence type="ECO:0000313" key="9">
    <source>
        <dbReference type="Proteomes" id="UP000332933"/>
    </source>
</evidence>
<evidence type="ECO:0000256" key="2">
    <source>
        <dbReference type="ARBA" id="ARBA00022771"/>
    </source>
</evidence>
<sequence>MDYLTCEECGVLQSKVDEFRESQWENPRPMCNTCATKRAWSMFAADIAACPNAHVIHNHGKQETPTPAVQVPVNARNVSKQPAQWEKEAAQKIKRQLEPDNVASSALVPSVDNPAASRVSKWCIGCEKAVRKAQRCSQCKRVFFCSAACQKACWPTHKAACFRVEAEDPSEAQAWAKALAATSSSDKNAAWNAFSDIQTWLASKESAPTDFRAADGISLFLQQLDDDAIDVDTKWQILLLLTRFVENSDAVAVDLHHLGGVSVLATLVADGTDFRIQAAAIVTLGSLLASNPTQLAPYYIETGAIDAALTVLLAASTLQDDVELVACVQSTALVLQLLEQDQEALARVVAFSVTPVGTNEAETDDDDAAVSIATLLVRLVGNIDVIYRLNQAAGVPVGHHLYLNVLTLVGAMVHAHPDCKAAFVDAGLLPLVCRTIASHCLPPPPPPPAPFWTWLYFWLVSWVRAVFLDWRVRLSPGESLDVLDRFVPILTPFLSHATWCDAVTTDHHGIALACGVLHHVLRSPLELAARTRLAALDLFVCMALPPFDMADDIRHVRVHAHLDHVLPALHATLVDALPPGRDDDAPSDDDSDKSPESTLRDMLLSEAVKCAGLVAHFGRSMPMGDVNIPSDLAHVVMHAAVPDAAKWTAVAALIQWDVNGNRVALRDDDDWRALRRAVDALFETTTTSPQQKDLRGPIDALVARGGGGGATTTTLET</sequence>
<evidence type="ECO:0000256" key="5">
    <source>
        <dbReference type="SAM" id="MobiDB-lite"/>
    </source>
</evidence>
<name>A0A485LIS9_9STRA</name>
<dbReference type="AlphaFoldDB" id="A0A485LIS9"/>
<dbReference type="GO" id="GO:0008270">
    <property type="term" value="F:zinc ion binding"/>
    <property type="evidence" value="ECO:0007669"/>
    <property type="project" value="UniProtKB-KW"/>
</dbReference>
<dbReference type="Proteomes" id="UP000332933">
    <property type="component" value="Unassembled WGS sequence"/>
</dbReference>
<dbReference type="SUPFAM" id="SSF48371">
    <property type="entry name" value="ARM repeat"/>
    <property type="match status" value="1"/>
</dbReference>
<evidence type="ECO:0000256" key="1">
    <source>
        <dbReference type="ARBA" id="ARBA00022723"/>
    </source>
</evidence>
<reference evidence="7" key="2">
    <citation type="submission" date="2019-06" db="EMBL/GenBank/DDBJ databases">
        <title>Genomics analysis of Aphanomyces spp. identifies a new class of oomycete effector associated with host adaptation.</title>
        <authorList>
            <person name="Gaulin E."/>
        </authorList>
    </citation>
    <scope>NUCLEOTIDE SEQUENCE</scope>
    <source>
        <strain evidence="7">CBS 578.67</strain>
    </source>
</reference>
<protein>
    <submittedName>
        <fullName evidence="8">Aste57867_21649 protein</fullName>
    </submittedName>
</protein>
<keyword evidence="2 4" id="KW-0863">Zinc-finger</keyword>
<feature type="region of interest" description="Disordered" evidence="5">
    <location>
        <begin position="577"/>
        <end position="597"/>
    </location>
</feature>
<dbReference type="Gene3D" id="1.25.10.10">
    <property type="entry name" value="Leucine-rich Repeat Variant"/>
    <property type="match status" value="1"/>
</dbReference>
<reference evidence="8 9" key="1">
    <citation type="submission" date="2019-03" db="EMBL/GenBank/DDBJ databases">
        <authorList>
            <person name="Gaulin E."/>
            <person name="Dumas B."/>
        </authorList>
    </citation>
    <scope>NUCLEOTIDE SEQUENCE [LARGE SCALE GENOMIC DNA]</scope>
    <source>
        <strain evidence="8">CBS 568.67</strain>
    </source>
</reference>
<evidence type="ECO:0000256" key="3">
    <source>
        <dbReference type="ARBA" id="ARBA00022833"/>
    </source>
</evidence>
<organism evidence="8 9">
    <name type="scientific">Aphanomyces stellatus</name>
    <dbReference type="NCBI Taxonomy" id="120398"/>
    <lineage>
        <taxon>Eukaryota</taxon>
        <taxon>Sar</taxon>
        <taxon>Stramenopiles</taxon>
        <taxon>Oomycota</taxon>
        <taxon>Saprolegniomycetes</taxon>
        <taxon>Saprolegniales</taxon>
        <taxon>Verrucalvaceae</taxon>
        <taxon>Aphanomyces</taxon>
    </lineage>
</organism>
<dbReference type="EMBL" id="CAADRA010007017">
    <property type="protein sequence ID" value="VFT98318.1"/>
    <property type="molecule type" value="Genomic_DNA"/>
</dbReference>
<dbReference type="EMBL" id="VJMH01006991">
    <property type="protein sequence ID" value="KAF0686555.1"/>
    <property type="molecule type" value="Genomic_DNA"/>
</dbReference>
<dbReference type="Gene3D" id="6.10.140.2220">
    <property type="match status" value="1"/>
</dbReference>
<dbReference type="InterPro" id="IPR011989">
    <property type="entry name" value="ARM-like"/>
</dbReference>
<dbReference type="SUPFAM" id="SSF144232">
    <property type="entry name" value="HIT/MYND zinc finger-like"/>
    <property type="match status" value="1"/>
</dbReference>
<evidence type="ECO:0000259" key="6">
    <source>
        <dbReference type="PROSITE" id="PS50865"/>
    </source>
</evidence>
<evidence type="ECO:0000313" key="7">
    <source>
        <dbReference type="EMBL" id="KAF0686555.1"/>
    </source>
</evidence>
<dbReference type="Pfam" id="PF01753">
    <property type="entry name" value="zf-MYND"/>
    <property type="match status" value="1"/>
</dbReference>
<feature type="domain" description="MYND-type" evidence="6">
    <location>
        <begin position="123"/>
        <end position="161"/>
    </location>
</feature>